<feature type="transmembrane region" description="Helical" evidence="8">
    <location>
        <begin position="32"/>
        <end position="51"/>
    </location>
</feature>
<comment type="caution">
    <text evidence="9">The sequence shown here is derived from an EMBL/GenBank/DDBJ whole genome shotgun (WGS) entry which is preliminary data.</text>
</comment>
<keyword evidence="5" id="KW-0256">Endoplasmic reticulum</keyword>
<keyword evidence="9" id="KW-0808">Transferase</keyword>
<dbReference type="EMBL" id="MRZV01001013">
    <property type="protein sequence ID" value="PIK41502.1"/>
    <property type="molecule type" value="Genomic_DNA"/>
</dbReference>
<comment type="similarity">
    <text evidence="2">Belongs to the ALG14 family.</text>
</comment>
<proteinExistence type="inferred from homology"/>
<dbReference type="PANTHER" id="PTHR12154:SF4">
    <property type="entry name" value="UDP-N-ACETYLGLUCOSAMINE TRANSFERASE SUBUNIT ALG14 HOMOLOG"/>
    <property type="match status" value="1"/>
</dbReference>
<evidence type="ECO:0000256" key="8">
    <source>
        <dbReference type="SAM" id="Phobius"/>
    </source>
</evidence>
<dbReference type="STRING" id="307972.A0A2G8K0I0"/>
<dbReference type="Proteomes" id="UP000230750">
    <property type="component" value="Unassembled WGS sequence"/>
</dbReference>
<evidence type="ECO:0000313" key="10">
    <source>
        <dbReference type="Proteomes" id="UP000230750"/>
    </source>
</evidence>
<sequence length="133" mass="15278">MSCDKVQEFESKKNCEYSIEIIPRSREVRQSYLTSIASTLYATWYAFPLVFRVKPDLVLVNGPGTCIPVCAASFMLRVLGLRTVIQVYVESICRVEHLSVSGLIMYYFADKLLVQWPQLVTKYPRAQYIGRIV</sequence>
<dbReference type="AlphaFoldDB" id="A0A2G8K0I0"/>
<evidence type="ECO:0000256" key="3">
    <source>
        <dbReference type="ARBA" id="ARBA00017467"/>
    </source>
</evidence>
<evidence type="ECO:0000256" key="1">
    <source>
        <dbReference type="ARBA" id="ARBA00004389"/>
    </source>
</evidence>
<dbReference type="GO" id="GO:0006488">
    <property type="term" value="P:dolichol-linked oligosaccharide biosynthetic process"/>
    <property type="evidence" value="ECO:0007669"/>
    <property type="project" value="InterPro"/>
</dbReference>
<keyword evidence="4 8" id="KW-0812">Transmembrane</keyword>
<dbReference type="Pfam" id="PF08660">
    <property type="entry name" value="Alg14"/>
    <property type="match status" value="1"/>
</dbReference>
<feature type="transmembrane region" description="Helical" evidence="8">
    <location>
        <begin position="57"/>
        <end position="76"/>
    </location>
</feature>
<evidence type="ECO:0000256" key="2">
    <source>
        <dbReference type="ARBA" id="ARBA00009731"/>
    </source>
</evidence>
<organism evidence="9 10">
    <name type="scientific">Stichopus japonicus</name>
    <name type="common">Sea cucumber</name>
    <dbReference type="NCBI Taxonomy" id="307972"/>
    <lineage>
        <taxon>Eukaryota</taxon>
        <taxon>Metazoa</taxon>
        <taxon>Echinodermata</taxon>
        <taxon>Eleutherozoa</taxon>
        <taxon>Echinozoa</taxon>
        <taxon>Holothuroidea</taxon>
        <taxon>Aspidochirotacea</taxon>
        <taxon>Aspidochirotida</taxon>
        <taxon>Stichopodidae</taxon>
        <taxon>Apostichopus</taxon>
    </lineage>
</organism>
<dbReference type="GO" id="GO:0004577">
    <property type="term" value="F:N-acetylglucosaminyldiphosphodolichol N-acetylglucosaminyltransferase activity"/>
    <property type="evidence" value="ECO:0007669"/>
    <property type="project" value="TreeGrafter"/>
</dbReference>
<name>A0A2G8K0I0_STIJA</name>
<comment type="subcellular location">
    <subcellularLocation>
        <location evidence="1">Endoplasmic reticulum membrane</location>
        <topology evidence="1">Single-pass membrane protein</topology>
    </subcellularLocation>
</comment>
<evidence type="ECO:0000256" key="6">
    <source>
        <dbReference type="ARBA" id="ARBA00022989"/>
    </source>
</evidence>
<gene>
    <name evidence="9" type="ORF">BSL78_21632</name>
</gene>
<dbReference type="PANTHER" id="PTHR12154">
    <property type="entry name" value="GLYCOSYL TRANSFERASE-RELATED"/>
    <property type="match status" value="1"/>
</dbReference>
<dbReference type="OrthoDB" id="17098at2759"/>
<dbReference type="Gene3D" id="3.40.50.2000">
    <property type="entry name" value="Glycogen Phosphorylase B"/>
    <property type="match status" value="1"/>
</dbReference>
<evidence type="ECO:0000256" key="7">
    <source>
        <dbReference type="ARBA" id="ARBA00023136"/>
    </source>
</evidence>
<protein>
    <recommendedName>
        <fullName evidence="3">UDP-N-acetylglucosamine transferase subunit ALG14</fullName>
    </recommendedName>
</protein>
<dbReference type="InterPro" id="IPR013969">
    <property type="entry name" value="Oligosacch_biosynth_Alg14"/>
</dbReference>
<accession>A0A2G8K0I0</accession>
<evidence type="ECO:0000313" key="9">
    <source>
        <dbReference type="EMBL" id="PIK41502.1"/>
    </source>
</evidence>
<keyword evidence="6 8" id="KW-1133">Transmembrane helix</keyword>
<reference evidence="9 10" key="1">
    <citation type="journal article" date="2017" name="PLoS Biol.">
        <title>The sea cucumber genome provides insights into morphological evolution and visceral regeneration.</title>
        <authorList>
            <person name="Zhang X."/>
            <person name="Sun L."/>
            <person name="Yuan J."/>
            <person name="Sun Y."/>
            <person name="Gao Y."/>
            <person name="Zhang L."/>
            <person name="Li S."/>
            <person name="Dai H."/>
            <person name="Hamel J.F."/>
            <person name="Liu C."/>
            <person name="Yu Y."/>
            <person name="Liu S."/>
            <person name="Lin W."/>
            <person name="Guo K."/>
            <person name="Jin S."/>
            <person name="Xu P."/>
            <person name="Storey K.B."/>
            <person name="Huan P."/>
            <person name="Zhang T."/>
            <person name="Zhou Y."/>
            <person name="Zhang J."/>
            <person name="Lin C."/>
            <person name="Li X."/>
            <person name="Xing L."/>
            <person name="Huo D."/>
            <person name="Sun M."/>
            <person name="Wang L."/>
            <person name="Mercier A."/>
            <person name="Li F."/>
            <person name="Yang H."/>
            <person name="Xiang J."/>
        </authorList>
    </citation>
    <scope>NUCLEOTIDE SEQUENCE [LARGE SCALE GENOMIC DNA]</scope>
    <source>
        <strain evidence="9">Shaxun</strain>
        <tissue evidence="9">Muscle</tissue>
    </source>
</reference>
<keyword evidence="10" id="KW-1185">Reference proteome</keyword>
<keyword evidence="7 8" id="KW-0472">Membrane</keyword>
<evidence type="ECO:0000256" key="4">
    <source>
        <dbReference type="ARBA" id="ARBA00022692"/>
    </source>
</evidence>
<dbReference type="GO" id="GO:0043541">
    <property type="term" value="C:UDP-N-acetylglucosamine transferase complex"/>
    <property type="evidence" value="ECO:0007669"/>
    <property type="project" value="TreeGrafter"/>
</dbReference>
<evidence type="ECO:0000256" key="5">
    <source>
        <dbReference type="ARBA" id="ARBA00022824"/>
    </source>
</evidence>